<dbReference type="InterPro" id="IPR050270">
    <property type="entry name" value="DegV_domain_contain"/>
</dbReference>
<keyword evidence="3" id="KW-1185">Reference proteome</keyword>
<dbReference type="PANTHER" id="PTHR33434">
    <property type="entry name" value="DEGV DOMAIN-CONTAINING PROTEIN DR_1986-RELATED"/>
    <property type="match status" value="1"/>
</dbReference>
<organism evidence="2 3">
    <name type="scientific">Clostridium senegalense</name>
    <dbReference type="NCBI Taxonomy" id="1465809"/>
    <lineage>
        <taxon>Bacteria</taxon>
        <taxon>Bacillati</taxon>
        <taxon>Bacillota</taxon>
        <taxon>Clostridia</taxon>
        <taxon>Eubacteriales</taxon>
        <taxon>Clostridiaceae</taxon>
        <taxon>Clostridium</taxon>
    </lineage>
</organism>
<accession>A0A6M0H6H0</accession>
<dbReference type="SUPFAM" id="SSF82549">
    <property type="entry name" value="DAK1/DegV-like"/>
    <property type="match status" value="1"/>
</dbReference>
<gene>
    <name evidence="2" type="ORF">G3M99_15025</name>
</gene>
<dbReference type="RefSeq" id="WP_061994686.1">
    <property type="nucleotide sequence ID" value="NZ_JAAGPU010000034.1"/>
</dbReference>
<dbReference type="Pfam" id="PF02645">
    <property type="entry name" value="DegV"/>
    <property type="match status" value="1"/>
</dbReference>
<evidence type="ECO:0000313" key="3">
    <source>
        <dbReference type="Proteomes" id="UP000481872"/>
    </source>
</evidence>
<dbReference type="EMBL" id="JAAGPU010000034">
    <property type="protein sequence ID" value="NEU06137.1"/>
    <property type="molecule type" value="Genomic_DNA"/>
</dbReference>
<name>A0A6M0H6H0_9CLOT</name>
<dbReference type="Gene3D" id="3.30.1180.10">
    <property type="match status" value="1"/>
</dbReference>
<dbReference type="NCBIfam" id="TIGR00762">
    <property type="entry name" value="DegV"/>
    <property type="match status" value="1"/>
</dbReference>
<comment type="caution">
    <text evidence="2">The sequence shown here is derived from an EMBL/GenBank/DDBJ whole genome shotgun (WGS) entry which is preliminary data.</text>
</comment>
<evidence type="ECO:0000256" key="1">
    <source>
        <dbReference type="ARBA" id="ARBA00023121"/>
    </source>
</evidence>
<proteinExistence type="predicted"/>
<protein>
    <submittedName>
        <fullName evidence="2">DegV family protein</fullName>
    </submittedName>
</protein>
<reference evidence="2 3" key="1">
    <citation type="submission" date="2020-02" db="EMBL/GenBank/DDBJ databases">
        <title>Genome assembly of a novel Clostridium senegalense strain.</title>
        <authorList>
            <person name="Gupta T.B."/>
            <person name="Jauregui R."/>
            <person name="Maclean P."/>
            <person name="Nawarathana A."/>
            <person name="Brightwell G."/>
        </authorList>
    </citation>
    <scope>NUCLEOTIDE SEQUENCE [LARGE SCALE GENOMIC DNA]</scope>
    <source>
        <strain evidence="2 3">AGRFS4</strain>
    </source>
</reference>
<dbReference type="Gene3D" id="3.40.50.10170">
    <property type="match status" value="1"/>
</dbReference>
<sequence>MSVKIITDSTSYIPKEYIEKYDISIVSLNVVLNGKSYREVDLENNFFYKEMDKCSSIPTSSQPSVEEFYNIFENIVKNDDDIVGLFISSEMSGTYSTANLVKNMILENYPDRKVEIIDSRSNCMQMGFAAIEGARTAKEGKDISSVVENINSVINTSRFLFVPDTLDYLKKGGRIGGAAALFGAILQIRPILTVENGVTTVLNKVRTKKKAVDKIVETVINDVTNKGIGKMIVHHINCEEEGKELANRLKEKLNIEIAIQSIGPIIGLHVGPKSIGVAYYTEK</sequence>
<dbReference type="GO" id="GO:0008289">
    <property type="term" value="F:lipid binding"/>
    <property type="evidence" value="ECO:0007669"/>
    <property type="project" value="UniProtKB-KW"/>
</dbReference>
<dbReference type="InterPro" id="IPR043168">
    <property type="entry name" value="DegV_C"/>
</dbReference>
<keyword evidence="1" id="KW-0446">Lipid-binding</keyword>
<dbReference type="Proteomes" id="UP000481872">
    <property type="component" value="Unassembled WGS sequence"/>
</dbReference>
<dbReference type="PROSITE" id="PS51482">
    <property type="entry name" value="DEGV"/>
    <property type="match status" value="1"/>
</dbReference>
<evidence type="ECO:0000313" key="2">
    <source>
        <dbReference type="EMBL" id="NEU06137.1"/>
    </source>
</evidence>
<dbReference type="AlphaFoldDB" id="A0A6M0H6H0"/>
<dbReference type="InterPro" id="IPR003797">
    <property type="entry name" value="DegV"/>
</dbReference>
<dbReference type="PANTHER" id="PTHR33434:SF2">
    <property type="entry name" value="FATTY ACID-BINDING PROTEIN TM_1468"/>
    <property type="match status" value="1"/>
</dbReference>